<feature type="transmembrane region" description="Helical" evidence="9">
    <location>
        <begin position="259"/>
        <end position="283"/>
    </location>
</feature>
<evidence type="ECO:0000256" key="3">
    <source>
        <dbReference type="ARBA" id="ARBA00022448"/>
    </source>
</evidence>
<feature type="region of interest" description="Disordered" evidence="8">
    <location>
        <begin position="381"/>
        <end position="456"/>
    </location>
</feature>
<keyword evidence="7 9" id="KW-0472">Membrane</keyword>
<evidence type="ECO:0000256" key="6">
    <source>
        <dbReference type="ARBA" id="ARBA00022989"/>
    </source>
</evidence>
<feature type="transmembrane region" description="Helical" evidence="9">
    <location>
        <begin position="58"/>
        <end position="76"/>
    </location>
</feature>
<feature type="transmembrane region" description="Helical" evidence="9">
    <location>
        <begin position="88"/>
        <end position="109"/>
    </location>
</feature>
<keyword evidence="5 9" id="KW-0812">Transmembrane</keyword>
<keyword evidence="3" id="KW-0813">Transport</keyword>
<comment type="caution">
    <text evidence="10">The sequence shown here is derived from an EMBL/GenBank/DDBJ whole genome shotgun (WGS) entry which is preliminary data.</text>
</comment>
<feature type="transmembrane region" description="Helical" evidence="9">
    <location>
        <begin position="178"/>
        <end position="203"/>
    </location>
</feature>
<dbReference type="PANTHER" id="PTHR21716:SF53">
    <property type="entry name" value="PERMEASE PERM-RELATED"/>
    <property type="match status" value="1"/>
</dbReference>
<evidence type="ECO:0000256" key="5">
    <source>
        <dbReference type="ARBA" id="ARBA00022692"/>
    </source>
</evidence>
<evidence type="ECO:0000256" key="2">
    <source>
        <dbReference type="ARBA" id="ARBA00009773"/>
    </source>
</evidence>
<comment type="subcellular location">
    <subcellularLocation>
        <location evidence="1">Cell membrane</location>
        <topology evidence="1">Multi-pass membrane protein</topology>
    </subcellularLocation>
</comment>
<name>A0A2S8J7D9_RHOOP</name>
<dbReference type="EMBL" id="PUIO01000025">
    <property type="protein sequence ID" value="PQP22938.1"/>
    <property type="molecule type" value="Genomic_DNA"/>
</dbReference>
<feature type="compositionally biased region" description="Basic and acidic residues" evidence="8">
    <location>
        <begin position="388"/>
        <end position="456"/>
    </location>
</feature>
<accession>A0A2S8J7D9</accession>
<keyword evidence="6 9" id="KW-1133">Transmembrane helix</keyword>
<comment type="similarity">
    <text evidence="2">Belongs to the autoinducer-2 exporter (AI-2E) (TC 2.A.86) family.</text>
</comment>
<dbReference type="InterPro" id="IPR002549">
    <property type="entry name" value="AI-2E-like"/>
</dbReference>
<feature type="transmembrane region" description="Helical" evidence="9">
    <location>
        <begin position="327"/>
        <end position="354"/>
    </location>
</feature>
<evidence type="ECO:0000256" key="9">
    <source>
        <dbReference type="SAM" id="Phobius"/>
    </source>
</evidence>
<feature type="transmembrane region" description="Helical" evidence="9">
    <location>
        <begin position="223"/>
        <end position="253"/>
    </location>
</feature>
<dbReference type="AlphaFoldDB" id="A0A2S8J7D9"/>
<protein>
    <submittedName>
        <fullName evidence="10">AI-2E family transporter</fullName>
    </submittedName>
</protein>
<feature type="region of interest" description="Disordered" evidence="8">
    <location>
        <begin position="1"/>
        <end position="22"/>
    </location>
</feature>
<evidence type="ECO:0000313" key="10">
    <source>
        <dbReference type="EMBL" id="PQP22938.1"/>
    </source>
</evidence>
<feature type="transmembrane region" description="Helical" evidence="9">
    <location>
        <begin position="290"/>
        <end position="307"/>
    </location>
</feature>
<proteinExistence type="inferred from homology"/>
<dbReference type="Pfam" id="PF01594">
    <property type="entry name" value="AI-2E_transport"/>
    <property type="match status" value="1"/>
</dbReference>
<evidence type="ECO:0000256" key="8">
    <source>
        <dbReference type="SAM" id="MobiDB-lite"/>
    </source>
</evidence>
<evidence type="ECO:0000256" key="7">
    <source>
        <dbReference type="ARBA" id="ARBA00023136"/>
    </source>
</evidence>
<dbReference type="GO" id="GO:0005886">
    <property type="term" value="C:plasma membrane"/>
    <property type="evidence" value="ECO:0007669"/>
    <property type="project" value="UniProtKB-SubCell"/>
</dbReference>
<evidence type="ECO:0000256" key="4">
    <source>
        <dbReference type="ARBA" id="ARBA00022475"/>
    </source>
</evidence>
<keyword evidence="4" id="KW-1003">Cell membrane</keyword>
<feature type="transmembrane region" description="Helical" evidence="9">
    <location>
        <begin position="34"/>
        <end position="52"/>
    </location>
</feature>
<sequence>MNANEQRSDTAAVTQGGGHPSASVHPVVRVAAEWTWRLLVIFAGLLTLGYIVTRLDTVLIPVGLALLSSALLVPLVDWLQAKGVPRSAAVLVVLIGSIGIVAGIMTFVVEQFIEGLPGLTEQFEASVTQIQGWLTDGPLHFSEDQIRQAGDSVVKSIQDNRQQLTSGALTTATVVGEIFTGALLTLFTLIFFLYGGSQIWEFVTRLVPTASRRRVRLAGSQGFGSLIGYVRATVAVAAADAIGIGAGLAILGVPLALPLASLVFIGAFIPIVGAFLTGFLAVLVALVTKGFLTALIVLGIIIGVMQLEAHVLQPLLLGRAVRLHPLAVVLAITTGIVLAGIVGGLLAVPIVALLNTAVRSLMSEDPDAAYDALEVDDPAVPLYPAEADGPHPPHPADPHPADPHPADPHLDDPHPADPHPADPHLDDPHLDDPHLDDPHLDDPHLDDTAQTHDRPE</sequence>
<reference evidence="11" key="1">
    <citation type="submission" date="2018-02" db="EMBL/GenBank/DDBJ databases">
        <title>Draft genome sequencing of Rhodococcus opacus KU647198.</title>
        <authorList>
            <person name="Zheng B.-X."/>
        </authorList>
    </citation>
    <scope>NUCLEOTIDE SEQUENCE [LARGE SCALE GENOMIC DNA]</scope>
    <source>
        <strain evidence="11">04-OD7</strain>
    </source>
</reference>
<evidence type="ECO:0000256" key="1">
    <source>
        <dbReference type="ARBA" id="ARBA00004651"/>
    </source>
</evidence>
<dbReference type="RefSeq" id="WP_105417215.1">
    <property type="nucleotide sequence ID" value="NZ_PUIO01000025.1"/>
</dbReference>
<gene>
    <name evidence="10" type="ORF">C5613_20950</name>
</gene>
<dbReference type="GO" id="GO:0055085">
    <property type="term" value="P:transmembrane transport"/>
    <property type="evidence" value="ECO:0007669"/>
    <property type="project" value="TreeGrafter"/>
</dbReference>
<organism evidence="10 11">
    <name type="scientific">Rhodococcus opacus</name>
    <name type="common">Nocardia opaca</name>
    <dbReference type="NCBI Taxonomy" id="37919"/>
    <lineage>
        <taxon>Bacteria</taxon>
        <taxon>Bacillati</taxon>
        <taxon>Actinomycetota</taxon>
        <taxon>Actinomycetes</taxon>
        <taxon>Mycobacteriales</taxon>
        <taxon>Nocardiaceae</taxon>
        <taxon>Rhodococcus</taxon>
    </lineage>
</organism>
<feature type="compositionally biased region" description="Polar residues" evidence="8">
    <location>
        <begin position="1"/>
        <end position="13"/>
    </location>
</feature>
<dbReference type="Proteomes" id="UP000239290">
    <property type="component" value="Unassembled WGS sequence"/>
</dbReference>
<dbReference type="PANTHER" id="PTHR21716">
    <property type="entry name" value="TRANSMEMBRANE PROTEIN"/>
    <property type="match status" value="1"/>
</dbReference>
<evidence type="ECO:0000313" key="11">
    <source>
        <dbReference type="Proteomes" id="UP000239290"/>
    </source>
</evidence>